<reference evidence="2" key="1">
    <citation type="submission" date="2017-11" db="EMBL/GenBank/DDBJ databases">
        <authorList>
            <person name="Lima N.C."/>
            <person name="Parody-Merino A.M."/>
            <person name="Battley P.F."/>
            <person name="Fidler A.E."/>
            <person name="Prosdocimi F."/>
        </authorList>
    </citation>
    <scope>NUCLEOTIDE SEQUENCE [LARGE SCALE GENOMIC DNA]</scope>
</reference>
<evidence type="ECO:0000313" key="2">
    <source>
        <dbReference type="Proteomes" id="UP000233556"/>
    </source>
</evidence>
<keyword evidence="2" id="KW-1185">Reference proteome</keyword>
<dbReference type="EMBL" id="KZ507700">
    <property type="protein sequence ID" value="PKU36357.1"/>
    <property type="molecule type" value="Genomic_DNA"/>
</dbReference>
<name>A0A2I0TRF1_LIMLA</name>
<protein>
    <submittedName>
        <fullName evidence="1">Uncharacterized protein</fullName>
    </submittedName>
</protein>
<proteinExistence type="predicted"/>
<organism evidence="1 2">
    <name type="scientific">Limosa lapponica baueri</name>
    <dbReference type="NCBI Taxonomy" id="1758121"/>
    <lineage>
        <taxon>Eukaryota</taxon>
        <taxon>Metazoa</taxon>
        <taxon>Chordata</taxon>
        <taxon>Craniata</taxon>
        <taxon>Vertebrata</taxon>
        <taxon>Euteleostomi</taxon>
        <taxon>Archelosauria</taxon>
        <taxon>Archosauria</taxon>
        <taxon>Dinosauria</taxon>
        <taxon>Saurischia</taxon>
        <taxon>Theropoda</taxon>
        <taxon>Coelurosauria</taxon>
        <taxon>Aves</taxon>
        <taxon>Neognathae</taxon>
        <taxon>Neoaves</taxon>
        <taxon>Charadriiformes</taxon>
        <taxon>Scolopacidae</taxon>
        <taxon>Limosa</taxon>
    </lineage>
</organism>
<gene>
    <name evidence="1" type="ORF">llap_13340</name>
</gene>
<accession>A0A2I0TRF1</accession>
<sequence length="115" mass="13070">MYSTNFHSSCMTLSCFTLHCTSRERFHGEVVESLTLEMFKSPLDMVTMLQWGERWTRWSPEVPSNLNQSVSKGLLLLEISDKICLYGNIGLQRELYMGTKGEKASNAGSTLQLQN</sequence>
<dbReference type="AlphaFoldDB" id="A0A2I0TRF1"/>
<reference evidence="2" key="2">
    <citation type="submission" date="2017-12" db="EMBL/GenBank/DDBJ databases">
        <title>Genome sequence of the Bar-tailed Godwit (Limosa lapponica baueri).</title>
        <authorList>
            <person name="Lima N.C.B."/>
            <person name="Parody-Merino A.M."/>
            <person name="Battley P.F."/>
            <person name="Fidler A.E."/>
            <person name="Prosdocimi F."/>
        </authorList>
    </citation>
    <scope>NUCLEOTIDE SEQUENCE [LARGE SCALE GENOMIC DNA]</scope>
</reference>
<evidence type="ECO:0000313" key="1">
    <source>
        <dbReference type="EMBL" id="PKU36357.1"/>
    </source>
</evidence>
<dbReference type="Proteomes" id="UP000233556">
    <property type="component" value="Unassembled WGS sequence"/>
</dbReference>